<keyword evidence="3" id="KW-1185">Reference proteome</keyword>
<evidence type="ECO:0000256" key="1">
    <source>
        <dbReference type="SAM" id="SignalP"/>
    </source>
</evidence>
<dbReference type="EMBL" id="HE804045">
    <property type="protein sequence ID" value="CCH29533.1"/>
    <property type="molecule type" value="Genomic_DNA"/>
</dbReference>
<organism evidence="2 3">
    <name type="scientific">Saccharothrix espanaensis (strain ATCC 51144 / DSM 44229 / JCM 9112 / NBRC 15066 / NRRL 15764)</name>
    <dbReference type="NCBI Taxonomy" id="1179773"/>
    <lineage>
        <taxon>Bacteria</taxon>
        <taxon>Bacillati</taxon>
        <taxon>Actinomycetota</taxon>
        <taxon>Actinomycetes</taxon>
        <taxon>Pseudonocardiales</taxon>
        <taxon>Pseudonocardiaceae</taxon>
        <taxon>Saccharothrix</taxon>
    </lineage>
</organism>
<dbReference type="eggNOG" id="ENOG50309DF">
    <property type="taxonomic scope" value="Bacteria"/>
</dbReference>
<feature type="signal peptide" evidence="1">
    <location>
        <begin position="1"/>
        <end position="28"/>
    </location>
</feature>
<dbReference type="STRING" id="1179773.BN6_22120"/>
<keyword evidence="1" id="KW-0732">Signal</keyword>
<dbReference type="Proteomes" id="UP000006281">
    <property type="component" value="Chromosome"/>
</dbReference>
<evidence type="ECO:0000313" key="2">
    <source>
        <dbReference type="EMBL" id="CCH29533.1"/>
    </source>
</evidence>
<dbReference type="KEGG" id="sesp:BN6_22120"/>
<feature type="chain" id="PRO_5003835733" evidence="1">
    <location>
        <begin position="29"/>
        <end position="175"/>
    </location>
</feature>
<dbReference type="HOGENOM" id="CLU_1531464_0_0_11"/>
<evidence type="ECO:0000313" key="3">
    <source>
        <dbReference type="Proteomes" id="UP000006281"/>
    </source>
</evidence>
<dbReference type="AlphaFoldDB" id="K0JZ48"/>
<dbReference type="PATRIC" id="fig|1179773.3.peg.2203"/>
<proteinExistence type="predicted"/>
<dbReference type="BioCyc" id="SESP1179773:BN6_RS10770-MONOMER"/>
<protein>
    <submittedName>
        <fullName evidence="2">Putative secreted protein</fullName>
    </submittedName>
</protein>
<sequence length="175" mass="18389">MWPAKITAMALVPLLVVSLASRNMTSSAATSANAGSTWLQTGPLAFHHKLSGADRAYDKITAVPDLTIPFPGVWEVAYAVRTNIGTPSKGAALYVSAAVFVNGGIILGTEALTGAYFNPGEAVQDTVGQTFLHTFKVGDVLTLHAFRIGQDGTTDVLSNTDGRTRVTAHWVSPGF</sequence>
<reference evidence="2 3" key="1">
    <citation type="journal article" date="2012" name="BMC Genomics">
        <title>Complete genome sequence of Saccharothrix espanaensis DSM 44229T and comparison to the other completely sequenced Pseudonocardiaceae.</title>
        <authorList>
            <person name="Strobel T."/>
            <person name="Al-Dilaimi A."/>
            <person name="Blom J."/>
            <person name="Gessner A."/>
            <person name="Kalinowski J."/>
            <person name="Luzhetska M."/>
            <person name="Puhler A."/>
            <person name="Szczepanowski R."/>
            <person name="Bechthold A."/>
            <person name="Ruckert C."/>
        </authorList>
    </citation>
    <scope>NUCLEOTIDE SEQUENCE [LARGE SCALE GENOMIC DNA]</scope>
    <source>
        <strain evidence="3">ATCC 51144 / DSM 44229 / JCM 9112 / NBRC 15066 / NRRL 15764</strain>
    </source>
</reference>
<gene>
    <name evidence="2" type="ordered locus">BN6_22120</name>
</gene>
<accession>K0JZ48</accession>
<dbReference type="RefSeq" id="WP_015099645.1">
    <property type="nucleotide sequence ID" value="NC_019673.1"/>
</dbReference>
<name>K0JZ48_SACES</name>